<dbReference type="Proteomes" id="UP001222027">
    <property type="component" value="Unassembled WGS sequence"/>
</dbReference>
<evidence type="ECO:0000313" key="1">
    <source>
        <dbReference type="EMBL" id="KAJ8484673.1"/>
    </source>
</evidence>
<dbReference type="EMBL" id="JAQQAF010000005">
    <property type="protein sequence ID" value="KAJ8484673.1"/>
    <property type="molecule type" value="Genomic_DNA"/>
</dbReference>
<protein>
    <submittedName>
        <fullName evidence="1">Uncharacterized protein</fullName>
    </submittedName>
</protein>
<accession>A0AAV8QVP8</accession>
<evidence type="ECO:0000313" key="2">
    <source>
        <dbReference type="Proteomes" id="UP001222027"/>
    </source>
</evidence>
<comment type="caution">
    <text evidence="1">The sequence shown here is derived from an EMBL/GenBank/DDBJ whole genome shotgun (WGS) entry which is preliminary data.</text>
</comment>
<keyword evidence="2" id="KW-1185">Reference proteome</keyword>
<proteinExistence type="predicted"/>
<dbReference type="AlphaFoldDB" id="A0AAV8QVP8"/>
<organism evidence="1 2">
    <name type="scientific">Ensete ventricosum</name>
    <name type="common">Abyssinian banana</name>
    <name type="synonym">Musa ensete</name>
    <dbReference type="NCBI Taxonomy" id="4639"/>
    <lineage>
        <taxon>Eukaryota</taxon>
        <taxon>Viridiplantae</taxon>
        <taxon>Streptophyta</taxon>
        <taxon>Embryophyta</taxon>
        <taxon>Tracheophyta</taxon>
        <taxon>Spermatophyta</taxon>
        <taxon>Magnoliopsida</taxon>
        <taxon>Liliopsida</taxon>
        <taxon>Zingiberales</taxon>
        <taxon>Musaceae</taxon>
        <taxon>Ensete</taxon>
    </lineage>
</organism>
<reference evidence="1 2" key="1">
    <citation type="submission" date="2022-12" db="EMBL/GenBank/DDBJ databases">
        <title>Chromosome-scale assembly of the Ensete ventricosum genome.</title>
        <authorList>
            <person name="Dussert Y."/>
            <person name="Stocks J."/>
            <person name="Wendawek A."/>
            <person name="Woldeyes F."/>
            <person name="Nichols R.A."/>
            <person name="Borrell J.S."/>
        </authorList>
    </citation>
    <scope>NUCLEOTIDE SEQUENCE [LARGE SCALE GENOMIC DNA]</scope>
    <source>
        <strain evidence="2">cv. Maze</strain>
        <tissue evidence="1">Seeds</tissue>
    </source>
</reference>
<gene>
    <name evidence="1" type="ORF">OPV22_017158</name>
</gene>
<name>A0AAV8QVP8_ENSVE</name>
<sequence length="113" mass="12588">MRCLEIRPDSIARNRNGVEPAIMNGQDTFFDDGAFDRTIVVDLETLGGPFLWPFLTIRIPSNLGAHETALYFKCRSSTVVGPAIATGSKLQFELRELERIPFEEAAVSSLQPF</sequence>